<keyword evidence="3" id="KW-1185">Reference proteome</keyword>
<dbReference type="AlphaFoldDB" id="A0A392T9Y8"/>
<evidence type="ECO:0000313" key="3">
    <source>
        <dbReference type="Proteomes" id="UP000265520"/>
    </source>
</evidence>
<dbReference type="EMBL" id="LXQA010536797">
    <property type="protein sequence ID" value="MCI57889.1"/>
    <property type="molecule type" value="Genomic_DNA"/>
</dbReference>
<feature type="non-terminal residue" evidence="2">
    <location>
        <position position="84"/>
    </location>
</feature>
<feature type="compositionally biased region" description="Low complexity" evidence="1">
    <location>
        <begin position="52"/>
        <end position="63"/>
    </location>
</feature>
<sequence length="84" mass="8944">MNQPTQPAVMENTVQATLTSQGGSSAQNAAWPLYGLLVGYTPPGYISTEVQQAAQNTQAPQNQSEALNAHTRVPPFQPGFTSQQ</sequence>
<reference evidence="2 3" key="1">
    <citation type="journal article" date="2018" name="Front. Plant Sci.">
        <title>Red Clover (Trifolium pratense) and Zigzag Clover (T. medium) - A Picture of Genomic Similarities and Differences.</title>
        <authorList>
            <person name="Dluhosova J."/>
            <person name="Istvanek J."/>
            <person name="Nedelnik J."/>
            <person name="Repkova J."/>
        </authorList>
    </citation>
    <scope>NUCLEOTIDE SEQUENCE [LARGE SCALE GENOMIC DNA]</scope>
    <source>
        <strain evidence="3">cv. 10/8</strain>
        <tissue evidence="2">Leaf</tissue>
    </source>
</reference>
<proteinExistence type="predicted"/>
<protein>
    <submittedName>
        <fullName evidence="2">Uncharacterized protein</fullName>
    </submittedName>
</protein>
<name>A0A392T9Y8_9FABA</name>
<dbReference type="Proteomes" id="UP000265520">
    <property type="component" value="Unassembled WGS sequence"/>
</dbReference>
<evidence type="ECO:0000256" key="1">
    <source>
        <dbReference type="SAM" id="MobiDB-lite"/>
    </source>
</evidence>
<comment type="caution">
    <text evidence="2">The sequence shown here is derived from an EMBL/GenBank/DDBJ whole genome shotgun (WGS) entry which is preliminary data.</text>
</comment>
<evidence type="ECO:0000313" key="2">
    <source>
        <dbReference type="EMBL" id="MCI57889.1"/>
    </source>
</evidence>
<organism evidence="2 3">
    <name type="scientific">Trifolium medium</name>
    <dbReference type="NCBI Taxonomy" id="97028"/>
    <lineage>
        <taxon>Eukaryota</taxon>
        <taxon>Viridiplantae</taxon>
        <taxon>Streptophyta</taxon>
        <taxon>Embryophyta</taxon>
        <taxon>Tracheophyta</taxon>
        <taxon>Spermatophyta</taxon>
        <taxon>Magnoliopsida</taxon>
        <taxon>eudicotyledons</taxon>
        <taxon>Gunneridae</taxon>
        <taxon>Pentapetalae</taxon>
        <taxon>rosids</taxon>
        <taxon>fabids</taxon>
        <taxon>Fabales</taxon>
        <taxon>Fabaceae</taxon>
        <taxon>Papilionoideae</taxon>
        <taxon>50 kb inversion clade</taxon>
        <taxon>NPAAA clade</taxon>
        <taxon>Hologalegina</taxon>
        <taxon>IRL clade</taxon>
        <taxon>Trifolieae</taxon>
        <taxon>Trifolium</taxon>
    </lineage>
</organism>
<feature type="region of interest" description="Disordered" evidence="1">
    <location>
        <begin position="52"/>
        <end position="84"/>
    </location>
</feature>
<accession>A0A392T9Y8</accession>